<feature type="domain" description="Membrane insertase YidC/Oxa/ALB C-terminal" evidence="13">
    <location>
        <begin position="63"/>
        <end position="244"/>
    </location>
</feature>
<reference evidence="14 15" key="1">
    <citation type="journal article" date="2014" name="Genome Announc.">
        <title>Complete Genome Sequences of Fish Pathogenic Weissella ceti Strains WS74 and WS105.</title>
        <authorList>
            <person name="Figueiredo H.C."/>
            <person name="Leal C.A."/>
            <person name="Dorella F.A."/>
            <person name="Carvalho A.F."/>
            <person name="Soares S.C."/>
            <person name="Pereira F.L."/>
            <person name="Azevedo V.A."/>
        </authorList>
    </citation>
    <scope>NUCLEOTIDE SEQUENCE [LARGE SCALE GENOMIC DNA]</scope>
    <source>
        <strain evidence="14 15">WS74</strain>
    </source>
</reference>
<accession>A0A075U7Y6</accession>
<dbReference type="CDD" id="cd20070">
    <property type="entry name" value="5TM_YidC_Alb3"/>
    <property type="match status" value="1"/>
</dbReference>
<dbReference type="OrthoDB" id="9780552at2"/>
<keyword evidence="10 12" id="KW-0143">Chaperone</keyword>
<evidence type="ECO:0000259" key="13">
    <source>
        <dbReference type="Pfam" id="PF02096"/>
    </source>
</evidence>
<feature type="transmembrane region" description="Helical" evidence="12">
    <location>
        <begin position="62"/>
        <end position="82"/>
    </location>
</feature>
<evidence type="ECO:0000256" key="2">
    <source>
        <dbReference type="ARBA" id="ARBA00022448"/>
    </source>
</evidence>
<evidence type="ECO:0000256" key="12">
    <source>
        <dbReference type="HAMAP-Rule" id="MF_01811"/>
    </source>
</evidence>
<evidence type="ECO:0000256" key="7">
    <source>
        <dbReference type="ARBA" id="ARBA00022989"/>
    </source>
</evidence>
<keyword evidence="11" id="KW-0449">Lipoprotein</keyword>
<evidence type="ECO:0000256" key="8">
    <source>
        <dbReference type="ARBA" id="ARBA00023136"/>
    </source>
</evidence>
<keyword evidence="8 12" id="KW-0472">Membrane</keyword>
<dbReference type="STRING" id="759620.WS105_1335"/>
<dbReference type="PATRIC" id="fig|759620.7.peg.1289"/>
<feature type="transmembrane region" description="Helical" evidence="12">
    <location>
        <begin position="174"/>
        <end position="194"/>
    </location>
</feature>
<dbReference type="Proteomes" id="UP000029079">
    <property type="component" value="Chromosome"/>
</dbReference>
<dbReference type="Pfam" id="PF02096">
    <property type="entry name" value="60KD_IMP"/>
    <property type="match status" value="1"/>
</dbReference>
<evidence type="ECO:0000313" key="14">
    <source>
        <dbReference type="EMBL" id="AIM63589.1"/>
    </source>
</evidence>
<dbReference type="GO" id="GO:0032977">
    <property type="term" value="F:membrane insertase activity"/>
    <property type="evidence" value="ECO:0007669"/>
    <property type="project" value="InterPro"/>
</dbReference>
<evidence type="ECO:0000256" key="10">
    <source>
        <dbReference type="ARBA" id="ARBA00023186"/>
    </source>
</evidence>
<dbReference type="InterPro" id="IPR028055">
    <property type="entry name" value="YidC/Oxa/ALB_C"/>
</dbReference>
<gene>
    <name evidence="12" type="primary">yidC</name>
    <name evidence="14" type="ORF">WS74_1340</name>
</gene>
<evidence type="ECO:0000256" key="3">
    <source>
        <dbReference type="ARBA" id="ARBA00022475"/>
    </source>
</evidence>
<dbReference type="InterPro" id="IPR001708">
    <property type="entry name" value="YidC/ALB3/OXA1/COX18"/>
</dbReference>
<dbReference type="EMBL" id="CP009223">
    <property type="protein sequence ID" value="AIM63589.1"/>
    <property type="molecule type" value="Genomic_DNA"/>
</dbReference>
<dbReference type="KEGG" id="wct:WS74_1340"/>
<protein>
    <recommendedName>
        <fullName evidence="12">Membrane protein insertase YidC</fullName>
    </recommendedName>
    <alternativeName>
        <fullName evidence="12">Foldase YidC</fullName>
    </alternativeName>
    <alternativeName>
        <fullName evidence="12">Membrane integrase YidC</fullName>
    </alternativeName>
    <alternativeName>
        <fullName evidence="12">Membrane protein YidC</fullName>
    </alternativeName>
</protein>
<dbReference type="AlphaFoldDB" id="A0A075U7Y6"/>
<evidence type="ECO:0000313" key="15">
    <source>
        <dbReference type="Proteomes" id="UP000029079"/>
    </source>
</evidence>
<evidence type="ECO:0000256" key="9">
    <source>
        <dbReference type="ARBA" id="ARBA00023139"/>
    </source>
</evidence>
<evidence type="ECO:0000256" key="11">
    <source>
        <dbReference type="ARBA" id="ARBA00023288"/>
    </source>
</evidence>
<dbReference type="KEGG" id="wce:WS08_1269"/>
<dbReference type="RefSeq" id="WP_009765211.1">
    <property type="nucleotide sequence ID" value="NZ_CP009223.1"/>
</dbReference>
<dbReference type="PANTHER" id="PTHR12428:SF65">
    <property type="entry name" value="CYTOCHROME C OXIDASE ASSEMBLY PROTEIN COX18, MITOCHONDRIAL"/>
    <property type="match status" value="1"/>
</dbReference>
<dbReference type="HAMAP" id="MF_01811">
    <property type="entry name" value="YidC_type2"/>
    <property type="match status" value="1"/>
</dbReference>
<keyword evidence="15" id="KW-1185">Reference proteome</keyword>
<dbReference type="PANTHER" id="PTHR12428">
    <property type="entry name" value="OXA1"/>
    <property type="match status" value="1"/>
</dbReference>
<proteinExistence type="inferred from homology"/>
<keyword evidence="2 12" id="KW-0813">Transport</keyword>
<dbReference type="InterPro" id="IPR023060">
    <property type="entry name" value="YidC/YidC1/YidC2_Firmicutes"/>
</dbReference>
<evidence type="ECO:0000256" key="6">
    <source>
        <dbReference type="ARBA" id="ARBA00022927"/>
    </source>
</evidence>
<sequence length="275" mass="30474">METLKKYMQMRSFPIAMMAFLVMVIAGITYPGHIAGQGLWGTIVAAFSQSILGVSNWFGGNAGVGIIVYTLLIRLLILPLMAQQSASMIKMQEIAPALKTLQAKYPTRDTASMQAMQTEQRAIYKEAGVNPFASFIPLLVQMPILMALYSSIQSTPALQQGTFLWIQLGGRDPYFVLPILAALFTLASSLLVMMGQPERNGVMTTMTFAMPVMIFVFAINVPAALSLYWVVSNAFQVGQTWVLQNPFKIRAARAEKVRAEKARERAVRKAKRSRR</sequence>
<comment type="function">
    <text evidence="12">Required for the insertion and/or proper folding and/or complex formation of integral membrane proteins into the membrane. Involved in integration of membrane proteins that insert both dependently and independently of the Sec translocase complex, as well as at least some lipoproteins.</text>
</comment>
<keyword evidence="7 12" id="KW-1133">Transmembrane helix</keyword>
<dbReference type="InterPro" id="IPR047196">
    <property type="entry name" value="YidC_ALB_C"/>
</dbReference>
<reference evidence="15" key="2">
    <citation type="submission" date="2014-08" db="EMBL/GenBank/DDBJ databases">
        <title>Complete genome of Weissella ceti strain WS74 isolated from diseased rainbow trout in Brazil.</title>
        <authorList>
            <person name="Figueiredo H.C.P."/>
            <person name="Leal C.A.G."/>
            <person name="Pereira F.L."/>
            <person name="Soares S.C."/>
            <person name="Dorella F.A."/>
            <person name="Carvalho A.F."/>
            <person name="Azevedo V.A.C."/>
        </authorList>
    </citation>
    <scope>NUCLEOTIDE SEQUENCE [LARGE SCALE GENOMIC DNA]</scope>
    <source>
        <strain evidence="15">WS74</strain>
    </source>
</reference>
<dbReference type="PRINTS" id="PR00701">
    <property type="entry name" value="60KDINNERMP"/>
</dbReference>
<keyword evidence="3 12" id="KW-1003">Cell membrane</keyword>
<comment type="subcellular location">
    <subcellularLocation>
        <location evidence="1 12">Cell membrane</location>
        <topology evidence="1 12">Multi-pass membrane protein</topology>
    </subcellularLocation>
</comment>
<keyword evidence="4 12" id="KW-0812">Transmembrane</keyword>
<feature type="transmembrane region" description="Helical" evidence="12">
    <location>
        <begin position="206"/>
        <end position="231"/>
    </location>
</feature>
<dbReference type="GO" id="GO:0051205">
    <property type="term" value="P:protein insertion into membrane"/>
    <property type="evidence" value="ECO:0007669"/>
    <property type="project" value="TreeGrafter"/>
</dbReference>
<evidence type="ECO:0000256" key="4">
    <source>
        <dbReference type="ARBA" id="ARBA00022692"/>
    </source>
</evidence>
<name>A0A075U7Y6_9LACO</name>
<evidence type="ECO:0000256" key="5">
    <source>
        <dbReference type="ARBA" id="ARBA00022729"/>
    </source>
</evidence>
<evidence type="ECO:0000256" key="1">
    <source>
        <dbReference type="ARBA" id="ARBA00004651"/>
    </source>
</evidence>
<keyword evidence="6 12" id="KW-0653">Protein transport</keyword>
<keyword evidence="5 12" id="KW-0732">Signal</keyword>
<dbReference type="NCBIfam" id="TIGR03592">
    <property type="entry name" value="yidC_oxa1_cterm"/>
    <property type="match status" value="1"/>
</dbReference>
<feature type="transmembrane region" description="Helical" evidence="12">
    <location>
        <begin position="12"/>
        <end position="30"/>
    </location>
</feature>
<organism evidence="14 15">
    <name type="scientific">Weissella ceti</name>
    <dbReference type="NCBI Taxonomy" id="759620"/>
    <lineage>
        <taxon>Bacteria</taxon>
        <taxon>Bacillati</taxon>
        <taxon>Bacillota</taxon>
        <taxon>Bacilli</taxon>
        <taxon>Lactobacillales</taxon>
        <taxon>Lactobacillaceae</taxon>
        <taxon>Weissella</taxon>
    </lineage>
</organism>
<dbReference type="KEGG" id="wci:WS105_1335"/>
<keyword evidence="9" id="KW-0564">Palmitate</keyword>
<dbReference type="GO" id="GO:0005886">
    <property type="term" value="C:plasma membrane"/>
    <property type="evidence" value="ECO:0007669"/>
    <property type="project" value="UniProtKB-SubCell"/>
</dbReference>
<dbReference type="GO" id="GO:0015031">
    <property type="term" value="P:protein transport"/>
    <property type="evidence" value="ECO:0007669"/>
    <property type="project" value="UniProtKB-KW"/>
</dbReference>
<comment type="similarity">
    <text evidence="12">Belongs to the OXA1/ALB3/YidC family. Type 2 subfamily.</text>
</comment>